<name>A0AAP0ESM9_9MAGN</name>
<protein>
    <submittedName>
        <fullName evidence="1">Uncharacterized protein</fullName>
    </submittedName>
</protein>
<comment type="caution">
    <text evidence="1">The sequence shown here is derived from an EMBL/GenBank/DDBJ whole genome shotgun (WGS) entry which is preliminary data.</text>
</comment>
<proteinExistence type="predicted"/>
<keyword evidence="2" id="KW-1185">Reference proteome</keyword>
<dbReference type="EMBL" id="JBBNAF010000011">
    <property type="protein sequence ID" value="KAK9098546.1"/>
    <property type="molecule type" value="Genomic_DNA"/>
</dbReference>
<evidence type="ECO:0000313" key="2">
    <source>
        <dbReference type="Proteomes" id="UP001420932"/>
    </source>
</evidence>
<dbReference type="Proteomes" id="UP001420932">
    <property type="component" value="Unassembled WGS sequence"/>
</dbReference>
<sequence length="51" mass="5824">MECVEWPVGQTTKVKRSTQLNPGKKKNFNGVFICSEQLLEDLPQDMHCTVD</sequence>
<dbReference type="AlphaFoldDB" id="A0AAP0ESM9"/>
<reference evidence="1 2" key="1">
    <citation type="submission" date="2024-01" db="EMBL/GenBank/DDBJ databases">
        <title>Genome assemblies of Stephania.</title>
        <authorList>
            <person name="Yang L."/>
        </authorList>
    </citation>
    <scope>NUCLEOTIDE SEQUENCE [LARGE SCALE GENOMIC DNA]</scope>
    <source>
        <strain evidence="1">YNDBR</strain>
        <tissue evidence="1">Leaf</tissue>
    </source>
</reference>
<organism evidence="1 2">
    <name type="scientific">Stephania yunnanensis</name>
    <dbReference type="NCBI Taxonomy" id="152371"/>
    <lineage>
        <taxon>Eukaryota</taxon>
        <taxon>Viridiplantae</taxon>
        <taxon>Streptophyta</taxon>
        <taxon>Embryophyta</taxon>
        <taxon>Tracheophyta</taxon>
        <taxon>Spermatophyta</taxon>
        <taxon>Magnoliopsida</taxon>
        <taxon>Ranunculales</taxon>
        <taxon>Menispermaceae</taxon>
        <taxon>Menispermoideae</taxon>
        <taxon>Cissampelideae</taxon>
        <taxon>Stephania</taxon>
    </lineage>
</organism>
<accession>A0AAP0ESM9</accession>
<evidence type="ECO:0000313" key="1">
    <source>
        <dbReference type="EMBL" id="KAK9098546.1"/>
    </source>
</evidence>
<gene>
    <name evidence="1" type="ORF">Syun_025591</name>
</gene>